<dbReference type="AlphaFoldDB" id="A0A2N5VX17"/>
<evidence type="ECO:0000313" key="2">
    <source>
        <dbReference type="EMBL" id="PLW11300.1"/>
    </source>
</evidence>
<dbReference type="EMBL" id="PGCJ01000044">
    <property type="protein sequence ID" value="PLW54533.1"/>
    <property type="molecule type" value="Genomic_DNA"/>
</dbReference>
<feature type="region of interest" description="Disordered" evidence="1">
    <location>
        <begin position="51"/>
        <end position="120"/>
    </location>
</feature>
<proteinExistence type="predicted"/>
<keyword evidence="4" id="KW-1185">Reference proteome</keyword>
<evidence type="ECO:0000313" key="4">
    <source>
        <dbReference type="Proteomes" id="UP000235388"/>
    </source>
</evidence>
<evidence type="ECO:0000256" key="1">
    <source>
        <dbReference type="SAM" id="MobiDB-lite"/>
    </source>
</evidence>
<accession>A0A2N5VX17</accession>
<sequence length="120" mass="14294">MIIRLAKQFKLTKGEALTLQDAVNRYYNRLYPYNSKNVDKPLDYWLTVPETPESDALKMRNASDSCEQREENSSERDEQRNEEYLRNASDSCEQREENSSERDEQRNEEYLVEVRDGMTQ</sequence>
<evidence type="ECO:0000313" key="3">
    <source>
        <dbReference type="EMBL" id="PLW54533.1"/>
    </source>
</evidence>
<dbReference type="EMBL" id="PGCJ01001025">
    <property type="protein sequence ID" value="PLW11300.1"/>
    <property type="molecule type" value="Genomic_DNA"/>
</dbReference>
<gene>
    <name evidence="3" type="ORF">PCANC_04247</name>
    <name evidence="2" type="ORF">PCANC_20641</name>
</gene>
<dbReference type="Proteomes" id="UP000235388">
    <property type="component" value="Unassembled WGS sequence"/>
</dbReference>
<dbReference type="STRING" id="200324.A0A2N5VX17"/>
<protein>
    <submittedName>
        <fullName evidence="3">Uncharacterized protein</fullName>
    </submittedName>
</protein>
<organism evidence="3 4">
    <name type="scientific">Puccinia coronata f. sp. avenae</name>
    <dbReference type="NCBI Taxonomy" id="200324"/>
    <lineage>
        <taxon>Eukaryota</taxon>
        <taxon>Fungi</taxon>
        <taxon>Dikarya</taxon>
        <taxon>Basidiomycota</taxon>
        <taxon>Pucciniomycotina</taxon>
        <taxon>Pucciniomycetes</taxon>
        <taxon>Pucciniales</taxon>
        <taxon>Pucciniaceae</taxon>
        <taxon>Puccinia</taxon>
    </lineage>
</organism>
<feature type="compositionally biased region" description="Basic and acidic residues" evidence="1">
    <location>
        <begin position="92"/>
        <end position="120"/>
    </location>
</feature>
<reference evidence="3 4" key="1">
    <citation type="submission" date="2017-11" db="EMBL/GenBank/DDBJ databases">
        <title>De novo assembly and phasing of dikaryotic genomes from two isolates of Puccinia coronata f. sp. avenae, the causal agent of oat crown rust.</title>
        <authorList>
            <person name="Miller M.E."/>
            <person name="Zhang Y."/>
            <person name="Omidvar V."/>
            <person name="Sperschneider J."/>
            <person name="Schwessinger B."/>
            <person name="Raley C."/>
            <person name="Palmer J.M."/>
            <person name="Garnica D."/>
            <person name="Upadhyaya N."/>
            <person name="Rathjen J."/>
            <person name="Taylor J.M."/>
            <person name="Park R.F."/>
            <person name="Dodds P.N."/>
            <person name="Hirsch C.D."/>
            <person name="Kianian S.F."/>
            <person name="Figueroa M."/>
        </authorList>
    </citation>
    <scope>NUCLEOTIDE SEQUENCE [LARGE SCALE GENOMIC DNA]</scope>
    <source>
        <strain evidence="3">12NC29</strain>
    </source>
</reference>
<feature type="compositionally biased region" description="Basic and acidic residues" evidence="1">
    <location>
        <begin position="66"/>
        <end position="85"/>
    </location>
</feature>
<name>A0A2N5VX17_9BASI</name>
<comment type="caution">
    <text evidence="3">The sequence shown here is derived from an EMBL/GenBank/DDBJ whole genome shotgun (WGS) entry which is preliminary data.</text>
</comment>